<protein>
    <submittedName>
        <fullName evidence="3">PrpF protein</fullName>
    </submittedName>
</protein>
<accession>A0A2N5HH10</accession>
<dbReference type="GO" id="GO:0016853">
    <property type="term" value="F:isomerase activity"/>
    <property type="evidence" value="ECO:0007669"/>
    <property type="project" value="UniProtKB-KW"/>
</dbReference>
<evidence type="ECO:0000313" key="3">
    <source>
        <dbReference type="EMBL" id="PLS04802.1"/>
    </source>
</evidence>
<dbReference type="AlphaFoldDB" id="A0A2N5HH10"/>
<dbReference type="Gene3D" id="3.10.310.10">
    <property type="entry name" value="Diaminopimelate Epimerase, Chain A, domain 1"/>
    <property type="match status" value="2"/>
</dbReference>
<dbReference type="PANTHER" id="PTHR43709:SF2">
    <property type="entry name" value="DUF453 DOMAIN PROTEIN (AFU_ORTHOLOGUE AFUA_6G00360)"/>
    <property type="match status" value="1"/>
</dbReference>
<comment type="caution">
    <text evidence="3">The sequence shown here is derived from an EMBL/GenBank/DDBJ whole genome shotgun (WGS) entry which is preliminary data.</text>
</comment>
<comment type="similarity">
    <text evidence="1">Belongs to the PrpF family.</text>
</comment>
<proteinExistence type="inferred from homology"/>
<keyword evidence="4" id="KW-1185">Reference proteome</keyword>
<dbReference type="RefSeq" id="WP_101647980.1">
    <property type="nucleotide sequence ID" value="NZ_PGVE01000042.1"/>
</dbReference>
<keyword evidence="2" id="KW-0413">Isomerase</keyword>
<evidence type="ECO:0000313" key="4">
    <source>
        <dbReference type="Proteomes" id="UP000234950"/>
    </source>
</evidence>
<dbReference type="PANTHER" id="PTHR43709">
    <property type="entry name" value="ACONITATE ISOMERASE-RELATED"/>
    <property type="match status" value="1"/>
</dbReference>
<organism evidence="3 4">
    <name type="scientific">Neobacillus cucumis</name>
    <dbReference type="NCBI Taxonomy" id="1740721"/>
    <lineage>
        <taxon>Bacteria</taxon>
        <taxon>Bacillati</taxon>
        <taxon>Bacillota</taxon>
        <taxon>Bacilli</taxon>
        <taxon>Bacillales</taxon>
        <taxon>Bacillaceae</taxon>
        <taxon>Neobacillus</taxon>
    </lineage>
</organism>
<evidence type="ECO:0000256" key="1">
    <source>
        <dbReference type="ARBA" id="ARBA00007673"/>
    </source>
</evidence>
<dbReference type="EMBL" id="PGVE01000042">
    <property type="protein sequence ID" value="PLS04802.1"/>
    <property type="molecule type" value="Genomic_DNA"/>
</dbReference>
<dbReference type="InterPro" id="IPR007400">
    <property type="entry name" value="PrpF-like"/>
</dbReference>
<evidence type="ECO:0000256" key="2">
    <source>
        <dbReference type="ARBA" id="ARBA00023235"/>
    </source>
</evidence>
<dbReference type="SUPFAM" id="SSF54506">
    <property type="entry name" value="Diaminopimelate epimerase-like"/>
    <property type="match status" value="2"/>
</dbReference>
<gene>
    <name evidence="3" type="ORF">CVD27_11155</name>
</gene>
<dbReference type="Pfam" id="PF04303">
    <property type="entry name" value="PrpF"/>
    <property type="match status" value="1"/>
</dbReference>
<sequence>MFDYGQLHKIPTVIMRGGTSKGLILRRSDLPADETLRDGVILRIYGSPDNSQIDGLGGGTSTTSKLAIVGPSSLPDAHIDYTFGQVSLDRQVVDYNVTCGNFVTAVGLYAVEEGYVPLTEPITSVKIYNTNTKKIIVAEIPVKNGQIQYEGGFSIAGVPGSSSRIMLNFLDAGGTFTGKTLPTNSPTDFIKLENGQEYEVSIVDCVNTLVFVRAEDVGQTGTELPNEVNGNTVLLNTLEKIRVKAGIKIGLIKEGEHVSPSTHALPKIAMISKPKEYKTVNQQLVKQEDVDVLSRYITMGSLHSAHAVSGAMALAAAAKINGTIPNQIVLNTHTGISVGHPSGTLYADASVDKIGEEWLVAQAGNGRTARRLMEGYAYVPTSIFVGKKDAMMA</sequence>
<dbReference type="OrthoDB" id="9779763at2"/>
<dbReference type="Proteomes" id="UP000234950">
    <property type="component" value="Unassembled WGS sequence"/>
</dbReference>
<reference evidence="3 4" key="1">
    <citation type="submission" date="2017-11" db="EMBL/GenBank/DDBJ databases">
        <title>Comparitive Functional Genomics of Dry Heat Resistant strains isolated from the Viking Spacecraft.</title>
        <authorList>
            <person name="Seuylemezian A."/>
            <person name="Cooper K."/>
            <person name="Vaishampayan P."/>
        </authorList>
    </citation>
    <scope>NUCLEOTIDE SEQUENCE [LARGE SCALE GENOMIC DNA]</scope>
    <source>
        <strain evidence="3 4">V32-6</strain>
    </source>
</reference>
<name>A0A2N5HH10_9BACI</name>